<reference evidence="1 2" key="1">
    <citation type="submission" date="2024-09" db="EMBL/GenBank/DDBJ databases">
        <authorList>
            <person name="Sun Q."/>
            <person name="Mori K."/>
        </authorList>
    </citation>
    <scope>NUCLEOTIDE SEQUENCE [LARGE SCALE GENOMIC DNA]</scope>
    <source>
        <strain evidence="1 2">CCM 7228</strain>
    </source>
</reference>
<dbReference type="EMBL" id="JBHLVO010000022">
    <property type="protein sequence ID" value="MFC0273614.1"/>
    <property type="molecule type" value="Genomic_DNA"/>
</dbReference>
<dbReference type="RefSeq" id="WP_378937093.1">
    <property type="nucleotide sequence ID" value="NZ_JBHLVO010000022.1"/>
</dbReference>
<gene>
    <name evidence="1" type="ORF">ACFFIX_19670</name>
</gene>
<name>A0ABV6GJ64_9BACI</name>
<proteinExistence type="predicted"/>
<evidence type="ECO:0008006" key="3">
    <source>
        <dbReference type="Google" id="ProtNLM"/>
    </source>
</evidence>
<sequence>MNQITLFDLSNDSIEPENTPVIENEKQEIVSQTTCGLEKPDSITETSFELDQKVQVIVSDINSSDPEDYYYLIDFKNKRGFISNIYNGKVKSYSVIFNDGKEGIFYKKDLIAT</sequence>
<organism evidence="1 2">
    <name type="scientific">Metabacillus herbersteinensis</name>
    <dbReference type="NCBI Taxonomy" id="283816"/>
    <lineage>
        <taxon>Bacteria</taxon>
        <taxon>Bacillati</taxon>
        <taxon>Bacillota</taxon>
        <taxon>Bacilli</taxon>
        <taxon>Bacillales</taxon>
        <taxon>Bacillaceae</taxon>
        <taxon>Metabacillus</taxon>
    </lineage>
</organism>
<accession>A0ABV6GJ64</accession>
<evidence type="ECO:0000313" key="1">
    <source>
        <dbReference type="EMBL" id="MFC0273614.1"/>
    </source>
</evidence>
<protein>
    <recommendedName>
        <fullName evidence="3">SH3 domain-containing protein</fullName>
    </recommendedName>
</protein>
<dbReference type="Proteomes" id="UP001589854">
    <property type="component" value="Unassembled WGS sequence"/>
</dbReference>
<comment type="caution">
    <text evidence="1">The sequence shown here is derived from an EMBL/GenBank/DDBJ whole genome shotgun (WGS) entry which is preliminary data.</text>
</comment>
<evidence type="ECO:0000313" key="2">
    <source>
        <dbReference type="Proteomes" id="UP001589854"/>
    </source>
</evidence>
<keyword evidence="2" id="KW-1185">Reference proteome</keyword>